<dbReference type="EMBL" id="QOIL01000002">
    <property type="protein sequence ID" value="RCG32433.1"/>
    <property type="molecule type" value="Genomic_DNA"/>
</dbReference>
<dbReference type="PANTHER" id="PTHR40446">
    <property type="entry name" value="N-ACETYLGLUCOSAMINE-1-PHOSPHODIESTER ALPHA-N-ACETYLGLUCOSAMINIDASE"/>
    <property type="match status" value="1"/>
</dbReference>
<keyword evidence="4" id="KW-0378">Hydrolase</keyword>
<dbReference type="AlphaFoldDB" id="A0A367FPV9"/>
<feature type="region of interest" description="Disordered" evidence="1">
    <location>
        <begin position="1"/>
        <end position="23"/>
    </location>
</feature>
<dbReference type="GO" id="GO:0016798">
    <property type="term" value="F:hydrolase activity, acting on glycosyl bonds"/>
    <property type="evidence" value="ECO:0007669"/>
    <property type="project" value="UniProtKB-KW"/>
</dbReference>
<keyword evidence="4" id="KW-0326">Glycosidase</keyword>
<gene>
    <name evidence="4" type="ORF">DQ384_02680</name>
</gene>
<dbReference type="Pfam" id="PF09992">
    <property type="entry name" value="NAGPA"/>
    <property type="match status" value="1"/>
</dbReference>
<reference evidence="4 5" key="1">
    <citation type="submission" date="2018-06" db="EMBL/GenBank/DDBJ databases">
        <title>Sphaerisporangium craniellae sp. nov., isolated from a marine sponge in the South China Sea.</title>
        <authorList>
            <person name="Li L."/>
        </authorList>
    </citation>
    <scope>NUCLEOTIDE SEQUENCE [LARGE SCALE GENOMIC DNA]</scope>
    <source>
        <strain evidence="4 5">CCTCC AA 208026</strain>
    </source>
</reference>
<dbReference type="Proteomes" id="UP000253094">
    <property type="component" value="Unassembled WGS sequence"/>
</dbReference>
<evidence type="ECO:0000313" key="5">
    <source>
        <dbReference type="Proteomes" id="UP000253094"/>
    </source>
</evidence>
<evidence type="ECO:0000313" key="4">
    <source>
        <dbReference type="EMBL" id="RCG32433.1"/>
    </source>
</evidence>
<feature type="signal peptide" evidence="2">
    <location>
        <begin position="1"/>
        <end position="47"/>
    </location>
</feature>
<protein>
    <submittedName>
        <fullName evidence="4">Phosphodiester glycosidase family protein</fullName>
    </submittedName>
</protein>
<keyword evidence="2" id="KW-0732">Signal</keyword>
<sequence length="514" mass="53923">MPRLTPRPQGPLTPRPQGSSHPARRRLRAGLLSLSLLVAGAPSVALAGTAAPASRVELPRTDFPLGPPGLADQTHTAVAPGIDLFTLVHGSATDGYTVSVLMKGKDYGTRAQAEAAAESVRAAGFEVSVQQFTRPEVADYPASIGYMVRTGLWTVKERKEADKVVKQLKEAGVTAKVDFLGDDGVQSTGPWDVRVLTIDPRDFRGSYHSSVGVNVAKQERPSAMAKQAKAIAAVNGGFFNIHTDKHLRGEPVGISVVDGRLLSEAVPGRSALILKGRSARITEVSTSVTATSADGERTGITGVNRASKPDELILYTEEFGADTPADDGAEAVLDANGQVLELRPAGGPVQPGTRVLHGTGIMSDWIWSHAWEQWTLDITSKVTDLRSGKSIPLTPETSIIGGGVGLVRDGTEHVTAKADGHANVNMILRRHPRTLAGVTKSGRLILAVVDGRKPGVTVGASMVEAAQLMLWLGARQAINLDGGGSSAMVVNGKVVNHPSDGTERGVGDALLVTP</sequence>
<organism evidence="4 5">
    <name type="scientific">Sphaerisporangium album</name>
    <dbReference type="NCBI Taxonomy" id="509200"/>
    <lineage>
        <taxon>Bacteria</taxon>
        <taxon>Bacillati</taxon>
        <taxon>Actinomycetota</taxon>
        <taxon>Actinomycetes</taxon>
        <taxon>Streptosporangiales</taxon>
        <taxon>Streptosporangiaceae</taxon>
        <taxon>Sphaerisporangium</taxon>
    </lineage>
</organism>
<proteinExistence type="predicted"/>
<feature type="domain" description="Phosphodiester glycosidase" evidence="3">
    <location>
        <begin position="336"/>
        <end position="513"/>
    </location>
</feature>
<keyword evidence="5" id="KW-1185">Reference proteome</keyword>
<evidence type="ECO:0000256" key="1">
    <source>
        <dbReference type="SAM" id="MobiDB-lite"/>
    </source>
</evidence>
<evidence type="ECO:0000259" key="3">
    <source>
        <dbReference type="Pfam" id="PF09992"/>
    </source>
</evidence>
<feature type="chain" id="PRO_5017057540" evidence="2">
    <location>
        <begin position="48"/>
        <end position="514"/>
    </location>
</feature>
<evidence type="ECO:0000256" key="2">
    <source>
        <dbReference type="SAM" id="SignalP"/>
    </source>
</evidence>
<comment type="caution">
    <text evidence="4">The sequence shown here is derived from an EMBL/GenBank/DDBJ whole genome shotgun (WGS) entry which is preliminary data.</text>
</comment>
<accession>A0A367FPV9</accession>
<name>A0A367FPV9_9ACTN</name>
<dbReference type="InterPro" id="IPR018711">
    <property type="entry name" value="NAGPA"/>
</dbReference>
<dbReference type="PANTHER" id="PTHR40446:SF2">
    <property type="entry name" value="N-ACETYLGLUCOSAMINE-1-PHOSPHODIESTER ALPHA-N-ACETYLGLUCOSAMINIDASE"/>
    <property type="match status" value="1"/>
</dbReference>
<dbReference type="OrthoDB" id="9809781at2"/>